<evidence type="ECO:0000256" key="8">
    <source>
        <dbReference type="ARBA" id="ARBA00023295"/>
    </source>
</evidence>
<evidence type="ECO:0000256" key="5">
    <source>
        <dbReference type="ARBA" id="ARBA00022525"/>
    </source>
</evidence>
<dbReference type="STRING" id="27349.A0A0L6V0F1"/>
<keyword evidence="8" id="KW-0326">Glycosidase</keyword>
<dbReference type="AlphaFoldDB" id="A0A0L6V0F1"/>
<comment type="catalytic activity">
    <reaction evidence="1">
        <text>Random hydrolysis of (1-&gt;4)-beta-D-mannosidic linkages in mannans, galactomannans and glucomannans.</text>
        <dbReference type="EC" id="3.2.1.78"/>
    </reaction>
</comment>
<comment type="caution">
    <text evidence="11">The sequence shown here is derived from an EMBL/GenBank/DDBJ whole genome shotgun (WGS) entry which is preliminary data.</text>
</comment>
<evidence type="ECO:0000256" key="4">
    <source>
        <dbReference type="ARBA" id="ARBA00012706"/>
    </source>
</evidence>
<evidence type="ECO:0000256" key="6">
    <source>
        <dbReference type="ARBA" id="ARBA00022729"/>
    </source>
</evidence>
<feature type="compositionally biased region" description="Basic and acidic residues" evidence="9">
    <location>
        <begin position="1"/>
        <end position="13"/>
    </location>
</feature>
<keyword evidence="6" id="KW-0732">Signal</keyword>
<accession>A0A0L6V0F1</accession>
<gene>
    <name evidence="11" type="ORF">VP01_3088g2</name>
</gene>
<comment type="subcellular location">
    <subcellularLocation>
        <location evidence="2">Secreted</location>
    </subcellularLocation>
</comment>
<dbReference type="PANTHER" id="PTHR31451">
    <property type="match status" value="1"/>
</dbReference>
<evidence type="ECO:0000256" key="7">
    <source>
        <dbReference type="ARBA" id="ARBA00022801"/>
    </source>
</evidence>
<comment type="similarity">
    <text evidence="3">Belongs to the glycosyl hydrolase 5 (cellulase A) family.</text>
</comment>
<name>A0A0L6V0F1_9BASI</name>
<reference evidence="11 12" key="1">
    <citation type="submission" date="2015-08" db="EMBL/GenBank/DDBJ databases">
        <title>Next Generation Sequencing and Analysis of the Genome of Puccinia sorghi L Schw, the Causal Agent of Maize Common Rust.</title>
        <authorList>
            <person name="Rochi L."/>
            <person name="Burguener G."/>
            <person name="Darino M."/>
            <person name="Turjanski A."/>
            <person name="Kreff E."/>
            <person name="Dieguez M.J."/>
            <person name="Sacco F."/>
        </authorList>
    </citation>
    <scope>NUCLEOTIDE SEQUENCE [LARGE SCALE GENOMIC DNA]</scope>
    <source>
        <strain evidence="11 12">RO10H11247</strain>
    </source>
</reference>
<dbReference type="InterPro" id="IPR017853">
    <property type="entry name" value="GH"/>
</dbReference>
<keyword evidence="7" id="KW-0378">Hydrolase</keyword>
<proteinExistence type="inferred from homology"/>
<dbReference type="InterPro" id="IPR045053">
    <property type="entry name" value="MAN-like"/>
</dbReference>
<organism evidence="11 12">
    <name type="scientific">Puccinia sorghi</name>
    <dbReference type="NCBI Taxonomy" id="27349"/>
    <lineage>
        <taxon>Eukaryota</taxon>
        <taxon>Fungi</taxon>
        <taxon>Dikarya</taxon>
        <taxon>Basidiomycota</taxon>
        <taxon>Pucciniomycotina</taxon>
        <taxon>Pucciniomycetes</taxon>
        <taxon>Pucciniales</taxon>
        <taxon>Pucciniaceae</taxon>
        <taxon>Puccinia</taxon>
    </lineage>
</organism>
<dbReference type="EC" id="3.2.1.78" evidence="4"/>
<dbReference type="GO" id="GO:0016985">
    <property type="term" value="F:mannan endo-1,4-beta-mannosidase activity"/>
    <property type="evidence" value="ECO:0007669"/>
    <property type="project" value="UniProtKB-EC"/>
</dbReference>
<dbReference type="VEuPathDB" id="FungiDB:VP01_3088g2"/>
<dbReference type="Gene3D" id="3.20.20.80">
    <property type="entry name" value="Glycosidases"/>
    <property type="match status" value="1"/>
</dbReference>
<feature type="domain" description="Glycoside hydrolase family 5" evidence="10">
    <location>
        <begin position="154"/>
        <end position="333"/>
    </location>
</feature>
<dbReference type="Pfam" id="PF26410">
    <property type="entry name" value="GH5_mannosidase"/>
    <property type="match status" value="1"/>
</dbReference>
<feature type="compositionally biased region" description="Polar residues" evidence="9">
    <location>
        <begin position="45"/>
        <end position="55"/>
    </location>
</feature>
<dbReference type="InterPro" id="IPR001547">
    <property type="entry name" value="Glyco_hydro_5"/>
</dbReference>
<evidence type="ECO:0000259" key="10">
    <source>
        <dbReference type="Pfam" id="PF26410"/>
    </source>
</evidence>
<sequence length="540" mass="60611">MAFLRKATEKLKEVQSTSTEKFGEAKAKFPHHHNTQYPIGGPGSGSLNDYQPTFSQGGGSSTGGAANNRGRFIVRNSATGQLEVEGTGEVVRFASLCAPDLFDSEGFEKEDTMRTIAQFGKWPVTRTYTLKVKSTRISRGHINGWNPDQEDFLYDEDMFVSIDHTIALAAQYGVRLIIPIINQDFGSEDTNWVGNFSDLIRHRRGSRTDCHGQDWWRDEECMDSMKKIVSFLLNRVNTFTGVRIGDDPTILAFETGNEMNCGGLRPAPGEWTLEIARHIKSLAPKALVMDGSFARTDAIEHSHDQQALRSELIDIMSWHYYGYGEKRRVEADVKAAQAHGTAFICGEYGFFAHAREFESFLKHCDRAGATGTLAWSLRPHSVKGGFKTHGEGNEIWSYHAPGWKPARLANGHHPEWDHRERDIIQAIRKAAYDLENRRPPPIQVQHPPELFLCPDGQSFSWRGAAWADYYELWTSQSPQGDSQWKFFQGGITDNIKEGHLKYCSTNILGRLKSAALWIAMRGISADRLPGPFSNPLQIGS</sequence>
<evidence type="ECO:0000313" key="12">
    <source>
        <dbReference type="Proteomes" id="UP000037035"/>
    </source>
</evidence>
<dbReference type="OrthoDB" id="406631at2759"/>
<feature type="region of interest" description="Disordered" evidence="9">
    <location>
        <begin position="1"/>
        <end position="68"/>
    </location>
</feature>
<dbReference type="SUPFAM" id="SSF51445">
    <property type="entry name" value="(Trans)glycosidases"/>
    <property type="match status" value="1"/>
</dbReference>
<evidence type="ECO:0000256" key="1">
    <source>
        <dbReference type="ARBA" id="ARBA00001678"/>
    </source>
</evidence>
<protein>
    <recommendedName>
        <fullName evidence="4">mannan endo-1,4-beta-mannosidase</fullName>
        <ecNumber evidence="4">3.2.1.78</ecNumber>
    </recommendedName>
</protein>
<evidence type="ECO:0000256" key="2">
    <source>
        <dbReference type="ARBA" id="ARBA00004613"/>
    </source>
</evidence>
<dbReference type="EMBL" id="LAVV01008044">
    <property type="protein sequence ID" value="KNZ53972.1"/>
    <property type="molecule type" value="Genomic_DNA"/>
</dbReference>
<dbReference type="GO" id="GO:0005576">
    <property type="term" value="C:extracellular region"/>
    <property type="evidence" value="ECO:0007669"/>
    <property type="project" value="UniProtKB-SubCell"/>
</dbReference>
<dbReference type="Proteomes" id="UP000037035">
    <property type="component" value="Unassembled WGS sequence"/>
</dbReference>
<evidence type="ECO:0000256" key="9">
    <source>
        <dbReference type="SAM" id="MobiDB-lite"/>
    </source>
</evidence>
<dbReference type="FunFam" id="3.20.20.80:FF:000251">
    <property type="entry name" value="Uncharacterized protein"/>
    <property type="match status" value="1"/>
</dbReference>
<keyword evidence="12" id="KW-1185">Reference proteome</keyword>
<keyword evidence="5" id="KW-0964">Secreted</keyword>
<dbReference type="PANTHER" id="PTHR31451:SF39">
    <property type="entry name" value="MANNAN ENDO-1,4-BETA-MANNOSIDASE 1"/>
    <property type="match status" value="1"/>
</dbReference>
<evidence type="ECO:0000313" key="11">
    <source>
        <dbReference type="EMBL" id="KNZ53972.1"/>
    </source>
</evidence>
<evidence type="ECO:0000256" key="3">
    <source>
        <dbReference type="ARBA" id="ARBA00005641"/>
    </source>
</evidence>